<comment type="caution">
    <text evidence="1">The sequence shown here is derived from an EMBL/GenBank/DDBJ whole genome shotgun (WGS) entry which is preliminary data.</text>
</comment>
<sequence>MKINFEKFKVYTSISHKTAQTTDVRERFADMIYTGINGIRAQVLAMKIFKSNGSVEYEPEEIKLIKGIAEQFCVPGFIDGLNEQLNCQIDKNE</sequence>
<proteinExistence type="predicted"/>
<dbReference type="EMBL" id="VZBP01000055">
    <property type="protein sequence ID" value="MQO08959.1"/>
    <property type="molecule type" value="Genomic_DNA"/>
</dbReference>
<evidence type="ECO:0000313" key="2">
    <source>
        <dbReference type="Proteomes" id="UP000405805"/>
    </source>
</evidence>
<name>A0AA91A3V7_9BACT</name>
<dbReference type="AlphaFoldDB" id="A0AA91A3V7"/>
<dbReference type="Proteomes" id="UP000405805">
    <property type="component" value="Unassembled WGS sequence"/>
</dbReference>
<accession>A0AA91A3V7</accession>
<reference evidence="2" key="1">
    <citation type="submission" date="2019-09" db="EMBL/GenBank/DDBJ databases">
        <title>Distinct polysaccharide growth profiles of human intestinal Prevotella copri isolates.</title>
        <authorList>
            <person name="Fehlner-Peach H."/>
            <person name="Magnabosco C."/>
            <person name="Raghavan V."/>
            <person name="Scher J.U."/>
            <person name="Tett A."/>
            <person name="Cox L.M."/>
            <person name="Gottsegen C."/>
            <person name="Watters A."/>
            <person name="Wiltshire- Gordon J.D."/>
            <person name="Segata N."/>
            <person name="Bonneau R."/>
            <person name="Littman D.R."/>
        </authorList>
    </citation>
    <scope>NUCLEOTIDE SEQUENCE [LARGE SCALE GENOMIC DNA]</scope>
    <source>
        <strain evidence="2">iA624</strain>
    </source>
</reference>
<organism evidence="1 2">
    <name type="scientific">Segatella copri</name>
    <dbReference type="NCBI Taxonomy" id="165179"/>
    <lineage>
        <taxon>Bacteria</taxon>
        <taxon>Pseudomonadati</taxon>
        <taxon>Bacteroidota</taxon>
        <taxon>Bacteroidia</taxon>
        <taxon>Bacteroidales</taxon>
        <taxon>Prevotellaceae</taxon>
        <taxon>Segatella</taxon>
    </lineage>
</organism>
<evidence type="ECO:0000313" key="1">
    <source>
        <dbReference type="EMBL" id="MQO08959.1"/>
    </source>
</evidence>
<protein>
    <submittedName>
        <fullName evidence="1">Uncharacterized protein</fullName>
    </submittedName>
</protein>
<gene>
    <name evidence="1" type="ORF">F7D57_04325</name>
</gene>
<dbReference type="RefSeq" id="WP_153096482.1">
    <property type="nucleotide sequence ID" value="NZ_JBALKA010000002.1"/>
</dbReference>